<accession>A0AAN9HB33</accession>
<proteinExistence type="predicted"/>
<reference evidence="2 3" key="1">
    <citation type="submission" date="2024-02" db="EMBL/GenBank/DDBJ databases">
        <title>Chromosome-level genome assembly of the Eurasian Minnow (Phoxinus phoxinus).</title>
        <authorList>
            <person name="Oriowo T.O."/>
            <person name="Martin S."/>
            <person name="Stange M."/>
            <person name="Chrysostomakis Y."/>
            <person name="Brown T."/>
            <person name="Winkler S."/>
            <person name="Kukowka S."/>
            <person name="Myers E.W."/>
            <person name="Bohne A."/>
        </authorList>
    </citation>
    <scope>NUCLEOTIDE SEQUENCE [LARGE SCALE GENOMIC DNA]</scope>
    <source>
        <strain evidence="2">ZFMK-TIS-60720</strain>
        <tissue evidence="2">Whole Organism</tissue>
    </source>
</reference>
<gene>
    <name evidence="2" type="ORF">R3I93_005846</name>
</gene>
<sequence>MRQRRRDVCRQVLREHSAALVDERSQLISWLERVEEEKTSLSAPCDQPKCQLSELLGTEQERQGRERRQLQTEDTASKPEPSAGVFLFI</sequence>
<dbReference type="AlphaFoldDB" id="A0AAN9HB33"/>
<keyword evidence="3" id="KW-1185">Reference proteome</keyword>
<feature type="compositionally biased region" description="Basic and acidic residues" evidence="1">
    <location>
        <begin position="59"/>
        <end position="77"/>
    </location>
</feature>
<feature type="region of interest" description="Disordered" evidence="1">
    <location>
        <begin position="56"/>
        <end position="89"/>
    </location>
</feature>
<dbReference type="EMBL" id="JAYKXH010000006">
    <property type="protein sequence ID" value="KAK7165887.1"/>
    <property type="molecule type" value="Genomic_DNA"/>
</dbReference>
<evidence type="ECO:0000313" key="3">
    <source>
        <dbReference type="Proteomes" id="UP001364617"/>
    </source>
</evidence>
<name>A0AAN9HB33_9TELE</name>
<evidence type="ECO:0000313" key="2">
    <source>
        <dbReference type="EMBL" id="KAK7165887.1"/>
    </source>
</evidence>
<evidence type="ECO:0000256" key="1">
    <source>
        <dbReference type="SAM" id="MobiDB-lite"/>
    </source>
</evidence>
<dbReference type="Proteomes" id="UP001364617">
    <property type="component" value="Unassembled WGS sequence"/>
</dbReference>
<comment type="caution">
    <text evidence="2">The sequence shown here is derived from an EMBL/GenBank/DDBJ whole genome shotgun (WGS) entry which is preliminary data.</text>
</comment>
<organism evidence="2 3">
    <name type="scientific">Phoxinus phoxinus</name>
    <name type="common">Eurasian minnow</name>
    <dbReference type="NCBI Taxonomy" id="58324"/>
    <lineage>
        <taxon>Eukaryota</taxon>
        <taxon>Metazoa</taxon>
        <taxon>Chordata</taxon>
        <taxon>Craniata</taxon>
        <taxon>Vertebrata</taxon>
        <taxon>Euteleostomi</taxon>
        <taxon>Actinopterygii</taxon>
        <taxon>Neopterygii</taxon>
        <taxon>Teleostei</taxon>
        <taxon>Ostariophysi</taxon>
        <taxon>Cypriniformes</taxon>
        <taxon>Leuciscidae</taxon>
        <taxon>Phoxininae</taxon>
        <taxon>Phoxinus</taxon>
    </lineage>
</organism>
<protein>
    <submittedName>
        <fullName evidence="2">Uncharacterized protein</fullName>
    </submittedName>
</protein>